<keyword evidence="4" id="KW-1185">Reference proteome</keyword>
<dbReference type="GO" id="GO:0005829">
    <property type="term" value="C:cytosol"/>
    <property type="evidence" value="ECO:0007669"/>
    <property type="project" value="TreeGrafter"/>
</dbReference>
<sequence length="304" mass="32414">MTGWDVHTHLIPPTVLAAAHRGEFGLAADAEYLVVDGHEKLPLGKLGDPAALLTWVDEQDLDGAVVSVPPALFRYDQGIEWAALVNQGLRELAGPRIRVLAHLPLLNASAAALAAALGEEGIFSGFALGTPGFAGLDPVWEVLDRLRAFTLVHPGHSRDPRLDAFYLSNLLGNPYETGLAAAELVFTDVPARYPGIKFCLCHGGGVTAALAGRWQRGIDTARPGIEPPSLPVMEALQRFAVDDLVHDPAVLTLLEATFGQVLAGSDWPFPMGSDDLDRRRAGTAEALTRPLGLVEPLDQEVAQP</sequence>
<evidence type="ECO:0000256" key="1">
    <source>
        <dbReference type="ARBA" id="ARBA00023239"/>
    </source>
</evidence>
<dbReference type="GO" id="GO:0016787">
    <property type="term" value="F:hydrolase activity"/>
    <property type="evidence" value="ECO:0007669"/>
    <property type="project" value="InterPro"/>
</dbReference>
<keyword evidence="1" id="KW-0456">Lyase</keyword>
<dbReference type="InterPro" id="IPR006680">
    <property type="entry name" value="Amidohydro-rel"/>
</dbReference>
<dbReference type="Pfam" id="PF04909">
    <property type="entry name" value="Amidohydro_2"/>
    <property type="match status" value="1"/>
</dbReference>
<reference evidence="3 4" key="1">
    <citation type="submission" date="2019-06" db="EMBL/GenBank/DDBJ databases">
        <title>Sequencing the genomes of 1000 actinobacteria strains.</title>
        <authorList>
            <person name="Klenk H.-P."/>
        </authorList>
    </citation>
    <scope>NUCLEOTIDE SEQUENCE [LARGE SCALE GENOMIC DNA]</scope>
    <source>
        <strain evidence="3 4">DSM 24683</strain>
    </source>
</reference>
<protein>
    <submittedName>
        <fullName evidence="3">Aminocarboxymuconate-semialdehyde decarboxylase</fullName>
    </submittedName>
</protein>
<dbReference type="RefSeq" id="WP_145810642.1">
    <property type="nucleotide sequence ID" value="NZ_VIVK01000001.1"/>
</dbReference>
<name>A0A561BXZ5_9ACTN</name>
<evidence type="ECO:0000313" key="4">
    <source>
        <dbReference type="Proteomes" id="UP000318380"/>
    </source>
</evidence>
<dbReference type="PANTHER" id="PTHR21240">
    <property type="entry name" value="2-AMINO-3-CARBOXYLMUCONATE-6-SEMIALDEHYDE DECARBOXYLASE"/>
    <property type="match status" value="1"/>
</dbReference>
<gene>
    <name evidence="3" type="ORF">FB561_4933</name>
</gene>
<dbReference type="GO" id="GO:0019748">
    <property type="term" value="P:secondary metabolic process"/>
    <property type="evidence" value="ECO:0007669"/>
    <property type="project" value="TreeGrafter"/>
</dbReference>
<dbReference type="GO" id="GO:0016831">
    <property type="term" value="F:carboxy-lyase activity"/>
    <property type="evidence" value="ECO:0007669"/>
    <property type="project" value="InterPro"/>
</dbReference>
<feature type="domain" description="Amidohydrolase-related" evidence="2">
    <location>
        <begin position="109"/>
        <end position="295"/>
    </location>
</feature>
<dbReference type="OrthoDB" id="8673173at2"/>
<dbReference type="InterPro" id="IPR032465">
    <property type="entry name" value="ACMSD"/>
</dbReference>
<evidence type="ECO:0000259" key="2">
    <source>
        <dbReference type="Pfam" id="PF04909"/>
    </source>
</evidence>
<evidence type="ECO:0000313" key="3">
    <source>
        <dbReference type="EMBL" id="TWD83764.1"/>
    </source>
</evidence>
<dbReference type="InterPro" id="IPR032466">
    <property type="entry name" value="Metal_Hydrolase"/>
</dbReference>
<dbReference type="AlphaFoldDB" id="A0A561BXZ5"/>
<dbReference type="Proteomes" id="UP000318380">
    <property type="component" value="Unassembled WGS sequence"/>
</dbReference>
<comment type="caution">
    <text evidence="3">The sequence shown here is derived from an EMBL/GenBank/DDBJ whole genome shotgun (WGS) entry which is preliminary data.</text>
</comment>
<proteinExistence type="predicted"/>
<dbReference type="EMBL" id="VIVK01000001">
    <property type="protein sequence ID" value="TWD83764.1"/>
    <property type="molecule type" value="Genomic_DNA"/>
</dbReference>
<accession>A0A561BXZ5</accession>
<dbReference type="Gene3D" id="3.20.20.140">
    <property type="entry name" value="Metal-dependent hydrolases"/>
    <property type="match status" value="1"/>
</dbReference>
<dbReference type="PANTHER" id="PTHR21240:SF28">
    <property type="entry name" value="ISO-OROTATE DECARBOXYLASE (EUROFUNG)"/>
    <property type="match status" value="1"/>
</dbReference>
<organism evidence="3 4">
    <name type="scientific">Kribbella amoyensis</name>
    <dbReference type="NCBI Taxonomy" id="996641"/>
    <lineage>
        <taxon>Bacteria</taxon>
        <taxon>Bacillati</taxon>
        <taxon>Actinomycetota</taxon>
        <taxon>Actinomycetes</taxon>
        <taxon>Propionibacteriales</taxon>
        <taxon>Kribbellaceae</taxon>
        <taxon>Kribbella</taxon>
    </lineage>
</organism>
<dbReference type="SUPFAM" id="SSF51556">
    <property type="entry name" value="Metallo-dependent hydrolases"/>
    <property type="match status" value="1"/>
</dbReference>